<evidence type="ECO:0000256" key="9">
    <source>
        <dbReference type="RuleBase" id="RU363036"/>
    </source>
</evidence>
<feature type="short sequence motif" description="'HIGH' region" evidence="8">
    <location>
        <begin position="15"/>
        <end position="23"/>
    </location>
</feature>
<comment type="function">
    <text evidence="8">Catalyzes the attachment of tryptophan to tRNA(Trp).</text>
</comment>
<evidence type="ECO:0000256" key="5">
    <source>
        <dbReference type="ARBA" id="ARBA00022917"/>
    </source>
</evidence>
<accession>A0A1F8F3H2</accession>
<comment type="caution">
    <text evidence="11">The sequence shown here is derived from an EMBL/GenBank/DDBJ whole genome shotgun (WGS) entry which is preliminary data.</text>
</comment>
<feature type="binding site" evidence="8">
    <location>
        <begin position="14"/>
        <end position="16"/>
    </location>
    <ligand>
        <name>ATP</name>
        <dbReference type="ChEBI" id="CHEBI:30616"/>
    </ligand>
</feature>
<keyword evidence="8" id="KW-0963">Cytoplasm</keyword>
<reference evidence="11 12" key="1">
    <citation type="journal article" date="2016" name="Nat. Commun.">
        <title>Thousands of microbial genomes shed light on interconnected biogeochemical processes in an aquifer system.</title>
        <authorList>
            <person name="Anantharaman K."/>
            <person name="Brown C.T."/>
            <person name="Hug L.A."/>
            <person name="Sharon I."/>
            <person name="Castelle C.J."/>
            <person name="Probst A.J."/>
            <person name="Thomas B.C."/>
            <person name="Singh A."/>
            <person name="Wilkins M.J."/>
            <person name="Karaoz U."/>
            <person name="Brodie E.L."/>
            <person name="Williams K.H."/>
            <person name="Hubbard S.S."/>
            <person name="Banfield J.F."/>
        </authorList>
    </citation>
    <scope>NUCLEOTIDE SEQUENCE [LARGE SCALE GENOMIC DNA]</scope>
</reference>
<dbReference type="Gene3D" id="3.40.50.620">
    <property type="entry name" value="HUPs"/>
    <property type="match status" value="1"/>
</dbReference>
<evidence type="ECO:0000256" key="10">
    <source>
        <dbReference type="SAM" id="Coils"/>
    </source>
</evidence>
<dbReference type="GO" id="GO:0005524">
    <property type="term" value="F:ATP binding"/>
    <property type="evidence" value="ECO:0007669"/>
    <property type="project" value="UniProtKB-UniRule"/>
</dbReference>
<dbReference type="InterPro" id="IPR002305">
    <property type="entry name" value="aa-tRNA-synth_Ic"/>
</dbReference>
<organism evidence="11 12">
    <name type="scientific">Candidatus Yanofskybacteria bacterium RIFCSPHIGHO2_02_FULL_38_22b</name>
    <dbReference type="NCBI Taxonomy" id="1802673"/>
    <lineage>
        <taxon>Bacteria</taxon>
        <taxon>Candidatus Yanofskyibacteriota</taxon>
    </lineage>
</organism>
<dbReference type="InterPro" id="IPR024109">
    <property type="entry name" value="Trp-tRNA-ligase_bac-type"/>
</dbReference>
<dbReference type="PANTHER" id="PTHR43766">
    <property type="entry name" value="TRYPTOPHAN--TRNA LIGASE, MITOCHONDRIAL"/>
    <property type="match status" value="1"/>
</dbReference>
<dbReference type="CDD" id="cd00806">
    <property type="entry name" value="TrpRS_core"/>
    <property type="match status" value="1"/>
</dbReference>
<dbReference type="InterPro" id="IPR050203">
    <property type="entry name" value="Trp-tRNA_synthetase"/>
</dbReference>
<feature type="binding site" evidence="8">
    <location>
        <begin position="22"/>
        <end position="23"/>
    </location>
    <ligand>
        <name>ATP</name>
        <dbReference type="ChEBI" id="CHEBI:30616"/>
    </ligand>
</feature>
<evidence type="ECO:0000256" key="1">
    <source>
        <dbReference type="ARBA" id="ARBA00005594"/>
    </source>
</evidence>
<dbReference type="Gene3D" id="1.10.240.10">
    <property type="entry name" value="Tyrosyl-Transfer RNA Synthetase"/>
    <property type="match status" value="1"/>
</dbReference>
<dbReference type="SUPFAM" id="SSF52374">
    <property type="entry name" value="Nucleotidylyl transferase"/>
    <property type="match status" value="1"/>
</dbReference>
<comment type="catalytic activity">
    <reaction evidence="7 8">
        <text>tRNA(Trp) + L-tryptophan + ATP = L-tryptophyl-tRNA(Trp) + AMP + diphosphate + H(+)</text>
        <dbReference type="Rhea" id="RHEA:24080"/>
        <dbReference type="Rhea" id="RHEA-COMP:9671"/>
        <dbReference type="Rhea" id="RHEA-COMP:9705"/>
        <dbReference type="ChEBI" id="CHEBI:15378"/>
        <dbReference type="ChEBI" id="CHEBI:30616"/>
        <dbReference type="ChEBI" id="CHEBI:33019"/>
        <dbReference type="ChEBI" id="CHEBI:57912"/>
        <dbReference type="ChEBI" id="CHEBI:78442"/>
        <dbReference type="ChEBI" id="CHEBI:78535"/>
        <dbReference type="ChEBI" id="CHEBI:456215"/>
        <dbReference type="EC" id="6.1.1.2"/>
    </reaction>
</comment>
<dbReference type="Proteomes" id="UP000176834">
    <property type="component" value="Unassembled WGS sequence"/>
</dbReference>
<comment type="subunit">
    <text evidence="8">Homodimer.</text>
</comment>
<dbReference type="InterPro" id="IPR014729">
    <property type="entry name" value="Rossmann-like_a/b/a_fold"/>
</dbReference>
<comment type="caution">
    <text evidence="8">Lacks conserved residue(s) required for the propagation of feature annotation.</text>
</comment>
<dbReference type="Pfam" id="PF00579">
    <property type="entry name" value="tRNA-synt_1b"/>
    <property type="match status" value="1"/>
</dbReference>
<feature type="binding site" evidence="8">
    <location>
        <position position="216"/>
    </location>
    <ligand>
        <name>ATP</name>
        <dbReference type="ChEBI" id="CHEBI:30616"/>
    </ligand>
</feature>
<keyword evidence="10" id="KW-0175">Coiled coil</keyword>
<dbReference type="GO" id="GO:0004830">
    <property type="term" value="F:tryptophan-tRNA ligase activity"/>
    <property type="evidence" value="ECO:0007669"/>
    <property type="project" value="UniProtKB-UniRule"/>
</dbReference>
<keyword evidence="3 8" id="KW-0547">Nucleotide-binding</keyword>
<dbReference type="GO" id="GO:0006436">
    <property type="term" value="P:tryptophanyl-tRNA aminoacylation"/>
    <property type="evidence" value="ECO:0007669"/>
    <property type="project" value="UniProtKB-UniRule"/>
</dbReference>
<dbReference type="HAMAP" id="MF_00140_B">
    <property type="entry name" value="Trp_tRNA_synth_B"/>
    <property type="match status" value="1"/>
</dbReference>
<name>A0A1F8F3H2_9BACT</name>
<dbReference type="InterPro" id="IPR001412">
    <property type="entry name" value="aa-tRNA-synth_I_CS"/>
</dbReference>
<dbReference type="FunFam" id="1.10.240.10:FF:000002">
    <property type="entry name" value="Tryptophan--tRNA ligase"/>
    <property type="match status" value="1"/>
</dbReference>
<evidence type="ECO:0000256" key="4">
    <source>
        <dbReference type="ARBA" id="ARBA00022840"/>
    </source>
</evidence>
<keyword evidence="6 8" id="KW-0030">Aminoacyl-tRNA synthetase</keyword>
<dbReference type="AlphaFoldDB" id="A0A1F8F3H2"/>
<dbReference type="PROSITE" id="PS00178">
    <property type="entry name" value="AA_TRNA_LIGASE_I"/>
    <property type="match status" value="1"/>
</dbReference>
<dbReference type="EMBL" id="MGJN01000003">
    <property type="protein sequence ID" value="OGN07682.1"/>
    <property type="molecule type" value="Genomic_DNA"/>
</dbReference>
<feature type="binding site" evidence="8">
    <location>
        <begin position="178"/>
        <end position="180"/>
    </location>
    <ligand>
        <name>ATP</name>
        <dbReference type="ChEBI" id="CHEBI:30616"/>
    </ligand>
</feature>
<evidence type="ECO:0000256" key="3">
    <source>
        <dbReference type="ARBA" id="ARBA00022741"/>
    </source>
</evidence>
<proteinExistence type="inferred from homology"/>
<dbReference type="EC" id="6.1.1.2" evidence="8"/>
<evidence type="ECO:0000256" key="8">
    <source>
        <dbReference type="HAMAP-Rule" id="MF_00140"/>
    </source>
</evidence>
<keyword evidence="4 8" id="KW-0067">ATP-binding</keyword>
<evidence type="ECO:0000256" key="6">
    <source>
        <dbReference type="ARBA" id="ARBA00023146"/>
    </source>
</evidence>
<comment type="similarity">
    <text evidence="1 8 9">Belongs to the class-I aminoacyl-tRNA synthetase family.</text>
</comment>
<evidence type="ECO:0000256" key="7">
    <source>
        <dbReference type="ARBA" id="ARBA00049929"/>
    </source>
</evidence>
<keyword evidence="2 8" id="KW-0436">Ligase</keyword>
<dbReference type="PANTHER" id="PTHR43766:SF1">
    <property type="entry name" value="TRYPTOPHAN--TRNA LIGASE, MITOCHONDRIAL"/>
    <property type="match status" value="1"/>
</dbReference>
<dbReference type="InterPro" id="IPR002306">
    <property type="entry name" value="Trp-tRNA-ligase"/>
</dbReference>
<protein>
    <recommendedName>
        <fullName evidence="8">Tryptophan--tRNA ligase</fullName>
        <ecNumber evidence="8">6.1.1.2</ecNumber>
    </recommendedName>
    <alternativeName>
        <fullName evidence="8">Tryptophanyl-tRNA synthetase</fullName>
        <shortName evidence="8">TrpRS</shortName>
    </alternativeName>
</protein>
<dbReference type="NCBIfam" id="TIGR00233">
    <property type="entry name" value="trpS"/>
    <property type="match status" value="1"/>
</dbReference>
<evidence type="ECO:0000313" key="11">
    <source>
        <dbReference type="EMBL" id="OGN07682.1"/>
    </source>
</evidence>
<evidence type="ECO:0000256" key="2">
    <source>
        <dbReference type="ARBA" id="ARBA00022598"/>
    </source>
</evidence>
<evidence type="ECO:0000313" key="12">
    <source>
        <dbReference type="Proteomes" id="UP000176834"/>
    </source>
</evidence>
<dbReference type="PRINTS" id="PR01039">
    <property type="entry name" value="TRNASYNTHTRP"/>
</dbReference>
<comment type="subcellular location">
    <subcellularLocation>
        <location evidence="8">Cytoplasm</location>
    </subcellularLocation>
</comment>
<feature type="binding site" evidence="8">
    <location>
        <position position="166"/>
    </location>
    <ligand>
        <name>L-tryptophan</name>
        <dbReference type="ChEBI" id="CHEBI:57912"/>
    </ligand>
</feature>
<keyword evidence="5 8" id="KW-0648">Protein biosynthesis</keyword>
<feature type="coiled-coil region" evidence="10">
    <location>
        <begin position="317"/>
        <end position="344"/>
    </location>
</feature>
<gene>
    <name evidence="8" type="primary">trpS</name>
    <name evidence="11" type="ORF">A3B86_02500</name>
</gene>
<dbReference type="GO" id="GO:0005737">
    <property type="term" value="C:cytoplasm"/>
    <property type="evidence" value="ECO:0007669"/>
    <property type="project" value="UniProtKB-SubCell"/>
</dbReference>
<sequence length="356" mass="39975">MSKDQEIRIFSGIRPSGKLHLGNYLGAIKNWLALSEAEGIDQAIFAVVDYHGITTPYDPKTYQKQIMDVILDYLAAGVDPEKALLIRQSKVQQHTELAWIFSTITPVGWLERLPNYREKVKEVKNIATPGLGVYHTSAENSRKIEVSHSYEHNLSLLAYPVLMAADILLYKSNLVPVGEDQLAHLNITNEIGNKFNHLFGEVFPNVKAHIAQGARIMSLQDPTKKMSKTGDEGIALSDGPDTIMEKIKKATTDSEKEIIFNEESKPGISNLLTIYSLLSGKEIKSIEKDYNSKTYVHFKNDLAEVVISFLKPFQEKRKGFEKDVEQVEAILENSEEKAINIAAKTMKEVKEKMGLL</sequence>